<name>A0A252BVG3_9PROT</name>
<sequence length="157" mass="16252">MWLKCLLLVMQVVVCMSDAIGALSGLAAAPTENLTASGMQETALTQQVAPNLGVEFNQAIAREVAFVPERTDGAAAVGHDLNQKLEGLSSYLNQWGAQPLGQAAAGTGATPAAADPASTTELVAQIQATYTFAIETTLVSKGSTETTKIFNTLLKGQ</sequence>
<feature type="signal peptide" evidence="1">
    <location>
        <begin position="1"/>
        <end position="21"/>
    </location>
</feature>
<evidence type="ECO:0000313" key="2">
    <source>
        <dbReference type="EMBL" id="OUJ12886.1"/>
    </source>
</evidence>
<protein>
    <submittedName>
        <fullName evidence="2">Uncharacterized protein</fullName>
    </submittedName>
</protein>
<evidence type="ECO:0000256" key="1">
    <source>
        <dbReference type="SAM" id="SignalP"/>
    </source>
</evidence>
<accession>A0A252BVG3</accession>
<keyword evidence="1" id="KW-0732">Signal</keyword>
<dbReference type="EMBL" id="JOPJ01000009">
    <property type="protein sequence ID" value="OUJ12886.1"/>
    <property type="molecule type" value="Genomic_DNA"/>
</dbReference>
<dbReference type="AlphaFoldDB" id="A0A252BVG3"/>
<reference evidence="3" key="1">
    <citation type="submission" date="2014-06" db="EMBL/GenBank/DDBJ databases">
        <authorList>
            <person name="Winans N.J."/>
            <person name="Newell P.D."/>
            <person name="Douglas A.E."/>
        </authorList>
    </citation>
    <scope>NUCLEOTIDE SEQUENCE [LARGE SCALE GENOMIC DNA]</scope>
</reference>
<dbReference type="Proteomes" id="UP000194931">
    <property type="component" value="Unassembled WGS sequence"/>
</dbReference>
<evidence type="ECO:0000313" key="3">
    <source>
        <dbReference type="Proteomes" id="UP000194931"/>
    </source>
</evidence>
<comment type="caution">
    <text evidence="2">The sequence shown here is derived from an EMBL/GenBank/DDBJ whole genome shotgun (WGS) entry which is preliminary data.</text>
</comment>
<gene>
    <name evidence="2" type="ORF">HK26_13545</name>
</gene>
<feature type="chain" id="PRO_5012942395" evidence="1">
    <location>
        <begin position="22"/>
        <end position="157"/>
    </location>
</feature>
<keyword evidence="3" id="KW-1185">Reference proteome</keyword>
<proteinExistence type="predicted"/>
<organism evidence="2 3">
    <name type="scientific">Acetobacter okinawensis</name>
    <dbReference type="NCBI Taxonomy" id="1076594"/>
    <lineage>
        <taxon>Bacteria</taxon>
        <taxon>Pseudomonadati</taxon>
        <taxon>Pseudomonadota</taxon>
        <taxon>Alphaproteobacteria</taxon>
        <taxon>Acetobacterales</taxon>
        <taxon>Acetobacteraceae</taxon>
        <taxon>Acetobacter</taxon>
    </lineage>
</organism>